<dbReference type="Proteomes" id="UP000799640">
    <property type="component" value="Unassembled WGS sequence"/>
</dbReference>
<feature type="compositionally biased region" description="Pro residues" evidence="1">
    <location>
        <begin position="21"/>
        <end position="30"/>
    </location>
</feature>
<dbReference type="AlphaFoldDB" id="A0A6G1I7P6"/>
<reference evidence="2" key="1">
    <citation type="journal article" date="2020" name="Stud. Mycol.">
        <title>101 Dothideomycetes genomes: a test case for predicting lifestyles and emergence of pathogens.</title>
        <authorList>
            <person name="Haridas S."/>
            <person name="Albert R."/>
            <person name="Binder M."/>
            <person name="Bloem J."/>
            <person name="Labutti K."/>
            <person name="Salamov A."/>
            <person name="Andreopoulos B."/>
            <person name="Baker S."/>
            <person name="Barry K."/>
            <person name="Bills G."/>
            <person name="Bluhm B."/>
            <person name="Cannon C."/>
            <person name="Castanera R."/>
            <person name="Culley D."/>
            <person name="Daum C."/>
            <person name="Ezra D."/>
            <person name="Gonzalez J."/>
            <person name="Henrissat B."/>
            <person name="Kuo A."/>
            <person name="Liang C."/>
            <person name="Lipzen A."/>
            <person name="Lutzoni F."/>
            <person name="Magnuson J."/>
            <person name="Mondo S."/>
            <person name="Nolan M."/>
            <person name="Ohm R."/>
            <person name="Pangilinan J."/>
            <person name="Park H.-J."/>
            <person name="Ramirez L."/>
            <person name="Alfaro M."/>
            <person name="Sun H."/>
            <person name="Tritt A."/>
            <person name="Yoshinaga Y."/>
            <person name="Zwiers L.-H."/>
            <person name="Turgeon B."/>
            <person name="Goodwin S."/>
            <person name="Spatafora J."/>
            <person name="Crous P."/>
            <person name="Grigoriev I."/>
        </authorList>
    </citation>
    <scope>NUCLEOTIDE SEQUENCE</scope>
    <source>
        <strain evidence="2">CBS 262.69</strain>
    </source>
</reference>
<feature type="compositionally biased region" description="Basic and acidic residues" evidence="1">
    <location>
        <begin position="35"/>
        <end position="46"/>
    </location>
</feature>
<accession>A0A6G1I7P6</accession>
<feature type="compositionally biased region" description="Basic and acidic residues" evidence="1">
    <location>
        <begin position="8"/>
        <end position="18"/>
    </location>
</feature>
<evidence type="ECO:0000256" key="1">
    <source>
        <dbReference type="SAM" id="MobiDB-lite"/>
    </source>
</evidence>
<name>A0A6G1I7P6_9PEZI</name>
<keyword evidence="3" id="KW-1185">Reference proteome</keyword>
<dbReference type="EMBL" id="ML996688">
    <property type="protein sequence ID" value="KAF2404146.1"/>
    <property type="molecule type" value="Genomic_DNA"/>
</dbReference>
<organism evidence="2 3">
    <name type="scientific">Trichodelitschia bisporula</name>
    <dbReference type="NCBI Taxonomy" id="703511"/>
    <lineage>
        <taxon>Eukaryota</taxon>
        <taxon>Fungi</taxon>
        <taxon>Dikarya</taxon>
        <taxon>Ascomycota</taxon>
        <taxon>Pezizomycotina</taxon>
        <taxon>Dothideomycetes</taxon>
        <taxon>Dothideomycetes incertae sedis</taxon>
        <taxon>Phaeotrichales</taxon>
        <taxon>Phaeotrichaceae</taxon>
        <taxon>Trichodelitschia</taxon>
    </lineage>
</organism>
<evidence type="ECO:0000313" key="2">
    <source>
        <dbReference type="EMBL" id="KAF2404146.1"/>
    </source>
</evidence>
<feature type="region of interest" description="Disordered" evidence="1">
    <location>
        <begin position="171"/>
        <end position="202"/>
    </location>
</feature>
<feature type="region of interest" description="Disordered" evidence="1">
    <location>
        <begin position="1"/>
        <end position="100"/>
    </location>
</feature>
<evidence type="ECO:0000313" key="3">
    <source>
        <dbReference type="Proteomes" id="UP000799640"/>
    </source>
</evidence>
<protein>
    <submittedName>
        <fullName evidence="2">Uncharacterized protein</fullName>
    </submittedName>
</protein>
<gene>
    <name evidence="2" type="ORF">EJ06DRAFT_567998</name>
</gene>
<sequence>MSTQSHLETQHVTRHDIHPSPVAPSPPPSQNTPGAHHEHETGDLRSDNGPYGRLASPQPELVLAGRKAAQLAQRSPIEWTRESGPAQGIPMQTPRRSPRGDFAPSGVIPAPRAGALGTGMGPADARGPGSPAGKGFSDVVRGVWGSSTHTVCPAEPVMQGQRWGALSRCMGMSRRQQTTPPARPGTQGPAPPPGRSAARPCGSAIWPEDLAIVLAQTALPQRGSNKTRT</sequence>
<proteinExistence type="predicted"/>